<evidence type="ECO:0000256" key="1">
    <source>
        <dbReference type="SAM" id="Phobius"/>
    </source>
</evidence>
<proteinExistence type="predicted"/>
<dbReference type="PROSITE" id="PS51257">
    <property type="entry name" value="PROKAR_LIPOPROTEIN"/>
    <property type="match status" value="1"/>
</dbReference>
<organism evidence="2">
    <name type="scientific">bioreactor metagenome</name>
    <dbReference type="NCBI Taxonomy" id="1076179"/>
    <lineage>
        <taxon>unclassified sequences</taxon>
        <taxon>metagenomes</taxon>
        <taxon>ecological metagenomes</taxon>
    </lineage>
</organism>
<keyword evidence="1" id="KW-0472">Membrane</keyword>
<protein>
    <submittedName>
        <fullName evidence="2">Uncharacterized protein</fullName>
    </submittedName>
</protein>
<accession>A0A645BPN9</accession>
<reference evidence="2" key="1">
    <citation type="submission" date="2019-08" db="EMBL/GenBank/DDBJ databases">
        <authorList>
            <person name="Kucharzyk K."/>
            <person name="Murdoch R.W."/>
            <person name="Higgins S."/>
            <person name="Loffler F."/>
        </authorList>
    </citation>
    <scope>NUCLEOTIDE SEQUENCE</scope>
</reference>
<gene>
    <name evidence="2" type="ORF">SDC9_114321</name>
</gene>
<feature type="transmembrane region" description="Helical" evidence="1">
    <location>
        <begin position="7"/>
        <end position="30"/>
    </location>
</feature>
<sequence length="191" mass="21741">MHRSQPFFKIFSCAAGIVMMMLLCSCISNVSQDPKYNYGYKYNHVYKTIDEVLLDKATSYADVFALKRMKPVDKEDRDSYLSLSSRLNVLPKGTLFKVERLTLSINPENSSLFVTVKILNGHFKGTEAVCFLTVYQYDWKKELEKWKASEKELGVVPEIPDPALVVDLGEMPEYDAPGAVIPEPDPITYRP</sequence>
<name>A0A645BPN9_9ZZZZ</name>
<keyword evidence="1" id="KW-0812">Transmembrane</keyword>
<keyword evidence="1" id="KW-1133">Transmembrane helix</keyword>
<dbReference type="EMBL" id="VSSQ01021665">
    <property type="protein sequence ID" value="MPM67399.1"/>
    <property type="molecule type" value="Genomic_DNA"/>
</dbReference>
<comment type="caution">
    <text evidence="2">The sequence shown here is derived from an EMBL/GenBank/DDBJ whole genome shotgun (WGS) entry which is preliminary data.</text>
</comment>
<dbReference type="AlphaFoldDB" id="A0A645BPN9"/>
<evidence type="ECO:0000313" key="2">
    <source>
        <dbReference type="EMBL" id="MPM67399.1"/>
    </source>
</evidence>